<protein>
    <submittedName>
        <fullName evidence="2">Uncharacterized protein</fullName>
    </submittedName>
</protein>
<proteinExistence type="predicted"/>
<dbReference type="Proteomes" id="UP000076744">
    <property type="component" value="Unassembled WGS sequence"/>
</dbReference>
<evidence type="ECO:0000313" key="3">
    <source>
        <dbReference type="Proteomes" id="UP000076744"/>
    </source>
</evidence>
<reference evidence="2 3" key="1">
    <citation type="journal article" date="2016" name="Genome Biol. Evol.">
        <title>Divergent and convergent evolution of fungal pathogenicity.</title>
        <authorList>
            <person name="Shang Y."/>
            <person name="Xiao G."/>
            <person name="Zheng P."/>
            <person name="Cen K."/>
            <person name="Zhan S."/>
            <person name="Wang C."/>
        </authorList>
    </citation>
    <scope>NUCLEOTIDE SEQUENCE [LARGE SCALE GENOMIC DNA]</scope>
    <source>
        <strain evidence="2 3">ARSEF 2679</strain>
    </source>
</reference>
<accession>A0A167MQ67</accession>
<name>A0A167MQ67_CORFA</name>
<evidence type="ECO:0000256" key="1">
    <source>
        <dbReference type="SAM" id="MobiDB-lite"/>
    </source>
</evidence>
<feature type="region of interest" description="Disordered" evidence="1">
    <location>
        <begin position="68"/>
        <end position="121"/>
    </location>
</feature>
<evidence type="ECO:0000313" key="2">
    <source>
        <dbReference type="EMBL" id="OAA54633.1"/>
    </source>
</evidence>
<sequence>MSSRQAYAWHIRALLLQYQQQQQQQQRQQGPECSLALTLINGVPLTPYQKAFAAQQLVSLAMSTPTAESQWARGKRITMSRRARAVPESDDRSLRSARGARHQRPPPWRSQSDDSMPSRLR</sequence>
<gene>
    <name evidence="2" type="ORF">ISF_08234</name>
</gene>
<organism evidence="2 3">
    <name type="scientific">Cordyceps fumosorosea (strain ARSEF 2679)</name>
    <name type="common">Isaria fumosorosea</name>
    <dbReference type="NCBI Taxonomy" id="1081104"/>
    <lineage>
        <taxon>Eukaryota</taxon>
        <taxon>Fungi</taxon>
        <taxon>Dikarya</taxon>
        <taxon>Ascomycota</taxon>
        <taxon>Pezizomycotina</taxon>
        <taxon>Sordariomycetes</taxon>
        <taxon>Hypocreomycetidae</taxon>
        <taxon>Hypocreales</taxon>
        <taxon>Cordycipitaceae</taxon>
        <taxon>Cordyceps</taxon>
    </lineage>
</organism>
<dbReference type="EMBL" id="AZHB01000028">
    <property type="protein sequence ID" value="OAA54633.1"/>
    <property type="molecule type" value="Genomic_DNA"/>
</dbReference>
<dbReference type="RefSeq" id="XP_018700919.1">
    <property type="nucleotide sequence ID" value="XM_018851837.1"/>
</dbReference>
<feature type="compositionally biased region" description="Basic residues" evidence="1">
    <location>
        <begin position="73"/>
        <end position="84"/>
    </location>
</feature>
<feature type="compositionally biased region" description="Basic and acidic residues" evidence="1">
    <location>
        <begin position="85"/>
        <end position="94"/>
    </location>
</feature>
<dbReference type="GeneID" id="30024526"/>
<keyword evidence="3" id="KW-1185">Reference proteome</keyword>
<dbReference type="AlphaFoldDB" id="A0A167MQ67"/>
<comment type="caution">
    <text evidence="2">The sequence shown here is derived from an EMBL/GenBank/DDBJ whole genome shotgun (WGS) entry which is preliminary data.</text>
</comment>